<dbReference type="InterPro" id="IPR032675">
    <property type="entry name" value="LRR_dom_sf"/>
</dbReference>
<dbReference type="Gene3D" id="3.80.10.10">
    <property type="entry name" value="Ribonuclease Inhibitor"/>
    <property type="match status" value="1"/>
</dbReference>
<feature type="region of interest" description="Disordered" evidence="1">
    <location>
        <begin position="14"/>
        <end position="44"/>
    </location>
</feature>
<keyword evidence="3" id="KW-1185">Reference proteome</keyword>
<organism evidence="2 3">
    <name type="scientific">Cyclocybe aegerita</name>
    <name type="common">Black poplar mushroom</name>
    <name type="synonym">Agrocybe aegerita</name>
    <dbReference type="NCBI Taxonomy" id="1973307"/>
    <lineage>
        <taxon>Eukaryota</taxon>
        <taxon>Fungi</taxon>
        <taxon>Dikarya</taxon>
        <taxon>Basidiomycota</taxon>
        <taxon>Agaricomycotina</taxon>
        <taxon>Agaricomycetes</taxon>
        <taxon>Agaricomycetidae</taxon>
        <taxon>Agaricales</taxon>
        <taxon>Agaricineae</taxon>
        <taxon>Bolbitiaceae</taxon>
        <taxon>Cyclocybe</taxon>
    </lineage>
</organism>
<dbReference type="EMBL" id="CACVBS010000045">
    <property type="protein sequence ID" value="CAA7264450.1"/>
    <property type="molecule type" value="Genomic_DNA"/>
</dbReference>
<evidence type="ECO:0000313" key="3">
    <source>
        <dbReference type="Proteomes" id="UP000467700"/>
    </source>
</evidence>
<evidence type="ECO:0000256" key="1">
    <source>
        <dbReference type="SAM" id="MobiDB-lite"/>
    </source>
</evidence>
<sequence>MAFFEALFRVSITSSSPKPTKESFGETLPLEPVPPTPRRVSSRKPSVCQKNLPRRILVEIFKIVCKVPWTLSSDPELEGGIAFPPVALSQVCSAWRRVALTTPELWLYIHISLPIHPTLNPFLLEEWSQRTGSGPSAGLYLFIAESKSRPRHRAEYGRSLQSLLPFFQSCSIIELDLPGKMTLTTLILSYLRGRTQFNPTVILGTRTAKEARKRHAFLLDRAHSSLTTANILPDVYQWQWNLFRTDSGHATNDLRGLAKNGLWTHITHVDLYDPIDLPTFHNLLHAMHRCTKLQSLHVWSLRNTSAGATREVQANGEMPQSFYKFDNLHTLTLYGTTKFGLILTSLIIPSLRKLELSYDSSEEIPYSEASTFNSFLSRSYQHRVHLNCHLHTLTLSFMKGIVDESTLSDFLTSPHLSHLSALNLTADISEKIIDLLAARRGLRSIFMPNLRDIRLNVCTVRNARLSNMVSFRRNAPGPGCLPLQRVDIVAEKAGKADRTEFKKMFEQGLVGKFQSLSRPHE</sequence>
<dbReference type="SUPFAM" id="SSF52047">
    <property type="entry name" value="RNI-like"/>
    <property type="match status" value="1"/>
</dbReference>
<dbReference type="AlphaFoldDB" id="A0A8S0WBW4"/>
<protein>
    <recommendedName>
        <fullName evidence="4">F-box domain-containing protein</fullName>
    </recommendedName>
</protein>
<evidence type="ECO:0000313" key="2">
    <source>
        <dbReference type="EMBL" id="CAA7264450.1"/>
    </source>
</evidence>
<dbReference type="OrthoDB" id="3217549at2759"/>
<accession>A0A8S0WBW4</accession>
<proteinExistence type="predicted"/>
<reference evidence="2 3" key="1">
    <citation type="submission" date="2020-01" db="EMBL/GenBank/DDBJ databases">
        <authorList>
            <person name="Gupta K D."/>
        </authorList>
    </citation>
    <scope>NUCLEOTIDE SEQUENCE [LARGE SCALE GENOMIC DNA]</scope>
</reference>
<dbReference type="Proteomes" id="UP000467700">
    <property type="component" value="Unassembled WGS sequence"/>
</dbReference>
<comment type="caution">
    <text evidence="2">The sequence shown here is derived from an EMBL/GenBank/DDBJ whole genome shotgun (WGS) entry which is preliminary data.</text>
</comment>
<name>A0A8S0WBW4_CYCAE</name>
<gene>
    <name evidence="2" type="ORF">AAE3_LOCUS6818</name>
</gene>
<evidence type="ECO:0008006" key="4">
    <source>
        <dbReference type="Google" id="ProtNLM"/>
    </source>
</evidence>